<evidence type="ECO:0000313" key="3">
    <source>
        <dbReference type="Proteomes" id="UP000198964"/>
    </source>
</evidence>
<organism evidence="2 3">
    <name type="scientific">Sunxiuqinia elliptica</name>
    <dbReference type="NCBI Taxonomy" id="655355"/>
    <lineage>
        <taxon>Bacteria</taxon>
        <taxon>Pseudomonadati</taxon>
        <taxon>Bacteroidota</taxon>
        <taxon>Bacteroidia</taxon>
        <taxon>Marinilabiliales</taxon>
        <taxon>Prolixibacteraceae</taxon>
        <taxon>Sunxiuqinia</taxon>
    </lineage>
</organism>
<gene>
    <name evidence="2" type="ORF">SAMN05216283_101382</name>
</gene>
<evidence type="ECO:0008006" key="4">
    <source>
        <dbReference type="Google" id="ProtNLM"/>
    </source>
</evidence>
<dbReference type="RefSeq" id="WP_093918125.1">
    <property type="nucleotide sequence ID" value="NZ_FONW01000001.1"/>
</dbReference>
<feature type="chain" id="PRO_5011435487" description="DUF4625 domain-containing protein" evidence="1">
    <location>
        <begin position="24"/>
        <end position="143"/>
    </location>
</feature>
<reference evidence="2 3" key="1">
    <citation type="submission" date="2016-10" db="EMBL/GenBank/DDBJ databases">
        <authorList>
            <person name="de Groot N.N."/>
        </authorList>
    </citation>
    <scope>NUCLEOTIDE SEQUENCE [LARGE SCALE GENOMIC DNA]</scope>
    <source>
        <strain evidence="2 3">CGMCC 1.9156</strain>
    </source>
</reference>
<dbReference type="Proteomes" id="UP000198964">
    <property type="component" value="Unassembled WGS sequence"/>
</dbReference>
<evidence type="ECO:0000256" key="1">
    <source>
        <dbReference type="SAM" id="SignalP"/>
    </source>
</evidence>
<keyword evidence="3" id="KW-1185">Reference proteome</keyword>
<sequence>MKIFKLLLLLVLSFSLWSCNEHDDEVIKADFSVLGVTTVSINNKPYSVKEGMLLEVEEDELIALVGFESTQSTARLMIEYAVIISADEPFVVAAESAYPDVVITIDTEEEDDKIHCVVQFSREGYQEQLSYEFYAISALPEVE</sequence>
<keyword evidence="1" id="KW-0732">Signal</keyword>
<feature type="signal peptide" evidence="1">
    <location>
        <begin position="1"/>
        <end position="23"/>
    </location>
</feature>
<dbReference type="EMBL" id="FONW01000001">
    <property type="protein sequence ID" value="SFE54033.1"/>
    <property type="molecule type" value="Genomic_DNA"/>
</dbReference>
<protein>
    <recommendedName>
        <fullName evidence="4">DUF4625 domain-containing protein</fullName>
    </recommendedName>
</protein>
<evidence type="ECO:0000313" key="2">
    <source>
        <dbReference type="EMBL" id="SFE54033.1"/>
    </source>
</evidence>
<accession>A0A1I2BFG3</accession>
<proteinExistence type="predicted"/>
<dbReference type="AlphaFoldDB" id="A0A1I2BFG3"/>
<name>A0A1I2BFG3_9BACT</name>